<gene>
    <name evidence="11" type="primary">M. TthHB27</name>
</gene>
<protein>
    <recommendedName>
        <fullName evidence="1">site-specific DNA-methyltransferase (adenine-specific)</fullName>
        <ecNumber evidence="1">2.1.1.72</ecNumber>
    </recommendedName>
</protein>
<dbReference type="InterPro" id="IPR002052">
    <property type="entry name" value="DNA_methylase_N6_adenine_CS"/>
</dbReference>
<keyword evidence="5" id="KW-0680">Restriction system</keyword>
<keyword evidence="4" id="KW-0949">S-adenosyl-L-methionine</keyword>
<dbReference type="InterPro" id="IPR021188">
    <property type="entry name" value="N6_DNA_MeTrfase_TaqI"/>
</dbReference>
<dbReference type="InterPro" id="IPR023135">
    <property type="entry name" value="N6_DNA_MeTrfase_TaqI_C"/>
</dbReference>
<feature type="region of interest" description="Disordered" evidence="8">
    <location>
        <begin position="375"/>
        <end position="435"/>
    </location>
</feature>
<keyword evidence="6" id="KW-0238">DNA-binding</keyword>
<dbReference type="Pfam" id="PF07669">
    <property type="entry name" value="Eco57I"/>
    <property type="match status" value="1"/>
</dbReference>
<proteinExistence type="predicted"/>
<dbReference type="SUPFAM" id="SSF116734">
    <property type="entry name" value="DNA methylase specificity domain"/>
    <property type="match status" value="1"/>
</dbReference>
<dbReference type="PANTHER" id="PTHR33841:SF6">
    <property type="entry name" value="TYPE II METHYLTRANSFERASE M.HINDII"/>
    <property type="match status" value="1"/>
</dbReference>
<evidence type="ECO:0000256" key="8">
    <source>
        <dbReference type="SAM" id="MobiDB-lite"/>
    </source>
</evidence>
<evidence type="ECO:0000256" key="7">
    <source>
        <dbReference type="ARBA" id="ARBA00047942"/>
    </source>
</evidence>
<dbReference type="GO" id="GO:0003677">
    <property type="term" value="F:DNA binding"/>
    <property type="evidence" value="ECO:0007669"/>
    <property type="project" value="UniProtKB-KW"/>
</dbReference>
<evidence type="ECO:0000256" key="6">
    <source>
        <dbReference type="ARBA" id="ARBA00023125"/>
    </source>
</evidence>
<evidence type="ECO:0000259" key="10">
    <source>
        <dbReference type="Pfam" id="PF12950"/>
    </source>
</evidence>
<dbReference type="GO" id="GO:0009307">
    <property type="term" value="P:DNA restriction-modification system"/>
    <property type="evidence" value="ECO:0007669"/>
    <property type="project" value="UniProtKB-KW"/>
</dbReference>
<dbReference type="InterPro" id="IPR029063">
    <property type="entry name" value="SAM-dependent_MTases_sf"/>
</dbReference>
<reference evidence="11" key="1">
    <citation type="submission" date="2001-07" db="EMBL/GenBank/DDBJ databases">
        <title>XhoI-type restriction and modification system exists in Thermus thermophilus HB27.</title>
        <authorList>
            <person name="Hoshino T."/>
            <person name="Nonaka E."/>
            <person name="Kobayashi H."/>
            <person name="Kosuge T."/>
        </authorList>
    </citation>
    <scope>NUCLEOTIDE SEQUENCE</scope>
    <source>
        <strain evidence="11">HB27</strain>
    </source>
</reference>
<dbReference type="Pfam" id="PF12950">
    <property type="entry name" value="TaqI_C"/>
    <property type="match status" value="1"/>
</dbReference>
<dbReference type="SUPFAM" id="SSF53335">
    <property type="entry name" value="S-adenosyl-L-methionine-dependent methyltransferases"/>
    <property type="match status" value="1"/>
</dbReference>
<feature type="domain" description="TaqI-like C-terminal specificity" evidence="10">
    <location>
        <begin position="281"/>
        <end position="366"/>
    </location>
</feature>
<dbReference type="GO" id="GO:0009007">
    <property type="term" value="F:site-specific DNA-methyltransferase (adenine-specific) activity"/>
    <property type="evidence" value="ECO:0007669"/>
    <property type="project" value="UniProtKB-EC"/>
</dbReference>
<accession>Q93HR2</accession>
<comment type="catalytic activity">
    <reaction evidence="7">
        <text>a 2'-deoxyadenosine in DNA + S-adenosyl-L-methionine = an N(6)-methyl-2'-deoxyadenosine in DNA + S-adenosyl-L-homocysteine + H(+)</text>
        <dbReference type="Rhea" id="RHEA:15197"/>
        <dbReference type="Rhea" id="RHEA-COMP:12418"/>
        <dbReference type="Rhea" id="RHEA-COMP:12419"/>
        <dbReference type="ChEBI" id="CHEBI:15378"/>
        <dbReference type="ChEBI" id="CHEBI:57856"/>
        <dbReference type="ChEBI" id="CHEBI:59789"/>
        <dbReference type="ChEBI" id="CHEBI:90615"/>
        <dbReference type="ChEBI" id="CHEBI:90616"/>
        <dbReference type="EC" id="2.1.1.72"/>
    </reaction>
</comment>
<feature type="compositionally biased region" description="Basic residues" evidence="8">
    <location>
        <begin position="400"/>
        <end position="409"/>
    </location>
</feature>
<dbReference type="AlphaFoldDB" id="Q93HR2"/>
<evidence type="ECO:0000256" key="5">
    <source>
        <dbReference type="ARBA" id="ARBA00022747"/>
    </source>
</evidence>
<dbReference type="InterPro" id="IPR025931">
    <property type="entry name" value="TaqI_C"/>
</dbReference>
<dbReference type="PROSITE" id="PS00092">
    <property type="entry name" value="N6_MTASE"/>
    <property type="match status" value="1"/>
</dbReference>
<name>Q93HR2_THETH</name>
<dbReference type="InterPro" id="IPR011639">
    <property type="entry name" value="MethylTrfase_TaqI-like_dom"/>
</dbReference>
<organism evidence="11">
    <name type="scientific">Thermus thermophilus</name>
    <dbReference type="NCBI Taxonomy" id="274"/>
    <lineage>
        <taxon>Bacteria</taxon>
        <taxon>Thermotogati</taxon>
        <taxon>Deinococcota</taxon>
        <taxon>Deinococci</taxon>
        <taxon>Thermales</taxon>
        <taxon>Thermaceae</taxon>
        <taxon>Thermus</taxon>
    </lineage>
</organism>
<evidence type="ECO:0000313" key="11">
    <source>
        <dbReference type="EMBL" id="BAB68511.1"/>
    </source>
</evidence>
<evidence type="ECO:0000256" key="2">
    <source>
        <dbReference type="ARBA" id="ARBA00022603"/>
    </source>
</evidence>
<dbReference type="GO" id="GO:0032259">
    <property type="term" value="P:methylation"/>
    <property type="evidence" value="ECO:0007669"/>
    <property type="project" value="UniProtKB-KW"/>
</dbReference>
<dbReference type="Gene3D" id="3.40.50.150">
    <property type="entry name" value="Vaccinia Virus protein VP39"/>
    <property type="match status" value="1"/>
</dbReference>
<keyword evidence="2 11" id="KW-0489">Methyltransferase</keyword>
<keyword evidence="3" id="KW-0808">Transferase</keyword>
<dbReference type="PANTHER" id="PTHR33841">
    <property type="entry name" value="DNA METHYLTRANSFERASE YEEA-RELATED"/>
    <property type="match status" value="1"/>
</dbReference>
<dbReference type="CDD" id="cd02440">
    <property type="entry name" value="AdoMet_MTases"/>
    <property type="match status" value="1"/>
</dbReference>
<evidence type="ECO:0000256" key="1">
    <source>
        <dbReference type="ARBA" id="ARBA00011900"/>
    </source>
</evidence>
<dbReference type="PRINTS" id="PR00507">
    <property type="entry name" value="N12N6MTFRASE"/>
</dbReference>
<evidence type="ECO:0000256" key="3">
    <source>
        <dbReference type="ARBA" id="ARBA00022679"/>
    </source>
</evidence>
<feature type="domain" description="Type II methyltransferase M.TaqI-like" evidence="9">
    <location>
        <begin position="93"/>
        <end position="182"/>
    </location>
</feature>
<dbReference type="EMBL" id="AB066587">
    <property type="protein sequence ID" value="BAB68511.1"/>
    <property type="molecule type" value="Genomic_DNA"/>
</dbReference>
<evidence type="ECO:0000256" key="4">
    <source>
        <dbReference type="ARBA" id="ARBA00022691"/>
    </source>
</evidence>
<dbReference type="PIRSF" id="PIRSF037236">
    <property type="entry name" value="Ade-sp_methyltransferase_TaqI"/>
    <property type="match status" value="1"/>
</dbReference>
<sequence length="435" mass="48060">MLFPPSLPPTASGRSLGRVETPPGLVRFMVGLAEAPKGGRVLEPACADGPFLRAFREAHGTGYRFVGVEIDPNALDLPPWAEGVVADFLLWEPGEAFDLILGNPPYGALGAGARLPAPLRAAYRRRFSTWRGRYNLYGAFLEKGVRLLREGGTLCFVVPAGWMVLEEFAFLRAFLAREGALEVYYLGRAFPGLKVRATVLRFRKGGRGLWLYDAEGKPPEPLLEDPLWQGKMVRFPHPEALALEREGLPMGRLFRLHFAARSPEVRAHPLTQKAPGPGLVPVLTGRNLLPGRIDYETPYSGLYFPQAEVHRLKPFYAFPRLVVGHTRHYRVVAAWDGRAYPWREEFHLLPKEGVRVDWEGVVAYLNGPLGPGLLPRALPGGGPPPHPGHAGAVPPAQGPRPHRPVRYTRRTSPTQKRSPRATKSSGRLGGSLRPR</sequence>
<dbReference type="Gene3D" id="3.90.220.10">
    <property type="entry name" value="Adenine-n6-DNA-methyltransferase Taqi, Chain A, domain 2"/>
    <property type="match status" value="1"/>
</dbReference>
<feature type="compositionally biased region" description="Polar residues" evidence="8">
    <location>
        <begin position="410"/>
        <end position="425"/>
    </location>
</feature>
<dbReference type="EC" id="2.1.1.72" evidence="1"/>
<dbReference type="InterPro" id="IPR050953">
    <property type="entry name" value="N4_N6_ade-DNA_methylase"/>
</dbReference>
<evidence type="ECO:0000259" key="9">
    <source>
        <dbReference type="Pfam" id="PF07669"/>
    </source>
</evidence>